<dbReference type="PANTHER" id="PTHR37467:SF1">
    <property type="entry name" value="EXPORTED CALCIUM-BINDING GLYCOPROTEIN"/>
    <property type="match status" value="1"/>
</dbReference>
<feature type="non-terminal residue" evidence="6">
    <location>
        <position position="1"/>
    </location>
</feature>
<keyword evidence="2" id="KW-0964">Secreted</keyword>
<evidence type="ECO:0000313" key="6">
    <source>
        <dbReference type="EMBL" id="PIR77783.1"/>
    </source>
</evidence>
<feature type="region of interest" description="Disordered" evidence="5">
    <location>
        <begin position="67"/>
        <end position="140"/>
    </location>
</feature>
<accession>A0A2M6P221</accession>
<proteinExistence type="predicted"/>
<evidence type="ECO:0008006" key="8">
    <source>
        <dbReference type="Google" id="ProtNLM"/>
    </source>
</evidence>
<evidence type="ECO:0000256" key="1">
    <source>
        <dbReference type="ARBA" id="ARBA00004613"/>
    </source>
</evidence>
<feature type="compositionally biased region" description="Acidic residues" evidence="5">
    <location>
        <begin position="28"/>
        <end position="37"/>
    </location>
</feature>
<dbReference type="PANTHER" id="PTHR37467">
    <property type="entry name" value="EXPORTED CALCIUM-BINDING GLYCOPROTEIN-RELATED"/>
    <property type="match status" value="1"/>
</dbReference>
<dbReference type="InterPro" id="IPR028974">
    <property type="entry name" value="TSP_type-3_rpt"/>
</dbReference>
<evidence type="ECO:0000256" key="2">
    <source>
        <dbReference type="ARBA" id="ARBA00022525"/>
    </source>
</evidence>
<feature type="compositionally biased region" description="Low complexity" evidence="5">
    <location>
        <begin position="111"/>
        <end position="140"/>
    </location>
</feature>
<organism evidence="6 7">
    <name type="scientific">Candidatus Magasanikbacteria bacterium CG10_big_fil_rev_8_21_14_0_10_38_6</name>
    <dbReference type="NCBI Taxonomy" id="1974647"/>
    <lineage>
        <taxon>Bacteria</taxon>
        <taxon>Candidatus Magasanikiibacteriota</taxon>
    </lineage>
</organism>
<dbReference type="InterPro" id="IPR059100">
    <property type="entry name" value="TSP3_bac"/>
</dbReference>
<dbReference type="EMBL" id="PFBW01000028">
    <property type="protein sequence ID" value="PIR77783.1"/>
    <property type="molecule type" value="Genomic_DNA"/>
</dbReference>
<feature type="region of interest" description="Disordered" evidence="5">
    <location>
        <begin position="1"/>
        <end position="53"/>
    </location>
</feature>
<keyword evidence="3" id="KW-0732">Signal</keyword>
<sequence length="140" mass="14353">GSSLNGIDNSLSGSQVDDTVLFGQPVDTDGDGLDDEREASVGTDMNNWDTDGDLLSDGDEVIIWKTNPLNVDTDGDGFGDGTEVKGGYSPTGPGKIFEPPTSDGNIPSAVSSDTNTTATTTSTGTTTTTTIDTDTSTFGF</sequence>
<dbReference type="Proteomes" id="UP000228528">
    <property type="component" value="Unassembled WGS sequence"/>
</dbReference>
<comment type="subcellular location">
    <subcellularLocation>
        <location evidence="1">Secreted</location>
    </subcellularLocation>
</comment>
<protein>
    <recommendedName>
        <fullName evidence="8">Calcium-binding protein</fullName>
    </recommendedName>
</protein>
<dbReference type="GO" id="GO:0005509">
    <property type="term" value="F:calcium ion binding"/>
    <property type="evidence" value="ECO:0007669"/>
    <property type="project" value="InterPro"/>
</dbReference>
<dbReference type="AlphaFoldDB" id="A0A2M6P221"/>
<feature type="compositionally biased region" description="Polar residues" evidence="5">
    <location>
        <begin position="1"/>
        <end position="17"/>
    </location>
</feature>
<evidence type="ECO:0000256" key="3">
    <source>
        <dbReference type="ARBA" id="ARBA00022729"/>
    </source>
</evidence>
<keyword evidence="4" id="KW-0106">Calcium</keyword>
<reference evidence="7" key="1">
    <citation type="submission" date="2017-09" db="EMBL/GenBank/DDBJ databases">
        <title>Depth-based differentiation of microbial function through sediment-hosted aquifers and enrichment of novel symbionts in the deep terrestrial subsurface.</title>
        <authorList>
            <person name="Probst A.J."/>
            <person name="Ladd B."/>
            <person name="Jarett J.K."/>
            <person name="Geller-Mcgrath D.E."/>
            <person name="Sieber C.M.K."/>
            <person name="Emerson J.B."/>
            <person name="Anantharaman K."/>
            <person name="Thomas B.C."/>
            <person name="Malmstrom R."/>
            <person name="Stieglmeier M."/>
            <person name="Klingl A."/>
            <person name="Woyke T."/>
            <person name="Ryan C.M."/>
            <person name="Banfield J.F."/>
        </authorList>
    </citation>
    <scope>NUCLEOTIDE SEQUENCE [LARGE SCALE GENOMIC DNA]</scope>
</reference>
<dbReference type="Gene3D" id="4.10.1080.10">
    <property type="entry name" value="TSP type-3 repeat"/>
    <property type="match status" value="1"/>
</dbReference>
<dbReference type="InterPro" id="IPR053180">
    <property type="entry name" value="Ca-binding_acidic-repeat"/>
</dbReference>
<evidence type="ECO:0000256" key="5">
    <source>
        <dbReference type="SAM" id="MobiDB-lite"/>
    </source>
</evidence>
<dbReference type="Pfam" id="PF18884">
    <property type="entry name" value="TSP3_bac"/>
    <property type="match status" value="3"/>
</dbReference>
<name>A0A2M6P221_9BACT</name>
<dbReference type="SUPFAM" id="SSF103647">
    <property type="entry name" value="TSP type-3 repeat"/>
    <property type="match status" value="1"/>
</dbReference>
<gene>
    <name evidence="6" type="ORF">COU30_00555</name>
</gene>
<evidence type="ECO:0000313" key="7">
    <source>
        <dbReference type="Proteomes" id="UP000228528"/>
    </source>
</evidence>
<evidence type="ECO:0000256" key="4">
    <source>
        <dbReference type="ARBA" id="ARBA00022837"/>
    </source>
</evidence>
<comment type="caution">
    <text evidence="6">The sequence shown here is derived from an EMBL/GenBank/DDBJ whole genome shotgun (WGS) entry which is preliminary data.</text>
</comment>